<evidence type="ECO:0000313" key="2">
    <source>
        <dbReference type="EMBL" id="CAA0839546.1"/>
    </source>
</evidence>
<feature type="region of interest" description="Disordered" evidence="1">
    <location>
        <begin position="200"/>
        <end position="231"/>
    </location>
</feature>
<sequence>SFIMSFNPLSVILKENQLTGPNYIDWKRNLDIVLTAESYKYVLTEACPDVPADNALDEEKQEYARWKKADEMAKRYILASMSNCVADSTMEAEYIAASEAVKEAVWLRNFLVDLEVILSSPRVITVYCDNSGAVANSREPRAHRASKNIERKYHLIRYIVARGEVEITKIASEDNLADPFTKSLPEKVFAKHVEGIGVKSSDHTTTTRTTRRRDRHRYHRHPPPHAPPEGSSCQILLARVRARGSLVFQSVNAVDFAVTPAFRIGQVCSIPRSYELRSAIKDQRTKIPAIKIKYTNYEIIQDSAVYRILITTEAIPTPKIPIFLEHASTHKISIALKFHSIPTSIQFLKIRTPKQRAYEVINSSTTQQDSNLFRDLHLRPRTRCSNSYSNLTRVYMISFENERGSTGPRARRLHTSRRKERTTLAEWGSNGTSNCSPTGLDAGQGLRGDRLRWFTMALSRKRRARVAACCCVAEEGSRGYAAGVGVTPRLS</sequence>
<accession>A0A9N7RPX1</accession>
<organism evidence="2 3">
    <name type="scientific">Striga hermonthica</name>
    <name type="common">Purple witchweed</name>
    <name type="synonym">Buchnera hermonthica</name>
    <dbReference type="NCBI Taxonomy" id="68872"/>
    <lineage>
        <taxon>Eukaryota</taxon>
        <taxon>Viridiplantae</taxon>
        <taxon>Streptophyta</taxon>
        <taxon>Embryophyta</taxon>
        <taxon>Tracheophyta</taxon>
        <taxon>Spermatophyta</taxon>
        <taxon>Magnoliopsida</taxon>
        <taxon>eudicotyledons</taxon>
        <taxon>Gunneridae</taxon>
        <taxon>Pentapetalae</taxon>
        <taxon>asterids</taxon>
        <taxon>lamiids</taxon>
        <taxon>Lamiales</taxon>
        <taxon>Orobanchaceae</taxon>
        <taxon>Buchnereae</taxon>
        <taxon>Striga</taxon>
    </lineage>
</organism>
<protein>
    <submittedName>
        <fullName evidence="2">Cysteine-rich RLK (RECEPTOR-like protein kinase) 8</fullName>
    </submittedName>
</protein>
<dbReference type="PANTHER" id="PTHR11439">
    <property type="entry name" value="GAG-POL-RELATED RETROTRANSPOSON"/>
    <property type="match status" value="1"/>
</dbReference>
<name>A0A9N7RPX1_STRHE</name>
<dbReference type="Proteomes" id="UP001153555">
    <property type="component" value="Unassembled WGS sequence"/>
</dbReference>
<feature type="non-terminal residue" evidence="2">
    <location>
        <position position="491"/>
    </location>
</feature>
<gene>
    <name evidence="2" type="ORF">SHERM_06110</name>
</gene>
<dbReference type="EMBL" id="CACSLK010031421">
    <property type="protein sequence ID" value="CAA0839546.1"/>
    <property type="molecule type" value="Genomic_DNA"/>
</dbReference>
<keyword evidence="2" id="KW-0418">Kinase</keyword>
<dbReference type="OrthoDB" id="903879at2759"/>
<evidence type="ECO:0000256" key="1">
    <source>
        <dbReference type="SAM" id="MobiDB-lite"/>
    </source>
</evidence>
<feature type="non-terminal residue" evidence="2">
    <location>
        <position position="1"/>
    </location>
</feature>
<evidence type="ECO:0000313" key="3">
    <source>
        <dbReference type="Proteomes" id="UP001153555"/>
    </source>
</evidence>
<comment type="caution">
    <text evidence="2">The sequence shown here is derived from an EMBL/GenBank/DDBJ whole genome shotgun (WGS) entry which is preliminary data.</text>
</comment>
<dbReference type="GO" id="GO:0016301">
    <property type="term" value="F:kinase activity"/>
    <property type="evidence" value="ECO:0007669"/>
    <property type="project" value="UniProtKB-KW"/>
</dbReference>
<reference evidence="2" key="1">
    <citation type="submission" date="2019-12" db="EMBL/GenBank/DDBJ databases">
        <authorList>
            <person name="Scholes J."/>
        </authorList>
    </citation>
    <scope>NUCLEOTIDE SEQUENCE</scope>
</reference>
<keyword evidence="2" id="KW-0808">Transferase</keyword>
<feature type="compositionally biased region" description="Basic residues" evidence="1">
    <location>
        <begin position="209"/>
        <end position="223"/>
    </location>
</feature>
<dbReference type="AlphaFoldDB" id="A0A9N7RPX1"/>
<keyword evidence="3" id="KW-1185">Reference proteome</keyword>
<dbReference type="CDD" id="cd09272">
    <property type="entry name" value="RNase_HI_RT_Ty1"/>
    <property type="match status" value="1"/>
</dbReference>
<dbReference type="PANTHER" id="PTHR11439:SF496">
    <property type="entry name" value="RNA-DIRECTED DNA POLYMERASE"/>
    <property type="match status" value="1"/>
</dbReference>
<proteinExistence type="predicted"/>